<name>X1PSV1_9ZZZZ</name>
<accession>X1PSV1</accession>
<dbReference type="AlphaFoldDB" id="X1PSV1"/>
<reference evidence="1" key="1">
    <citation type="journal article" date="2014" name="Front. Microbiol.">
        <title>High frequency of phylogenetically diverse reductive dehalogenase-homologous genes in deep subseafloor sedimentary metagenomes.</title>
        <authorList>
            <person name="Kawai M."/>
            <person name="Futagami T."/>
            <person name="Toyoda A."/>
            <person name="Takaki Y."/>
            <person name="Nishi S."/>
            <person name="Hori S."/>
            <person name="Arai W."/>
            <person name="Tsubouchi T."/>
            <person name="Morono Y."/>
            <person name="Uchiyama I."/>
            <person name="Ito T."/>
            <person name="Fujiyama A."/>
            <person name="Inagaki F."/>
            <person name="Takami H."/>
        </authorList>
    </citation>
    <scope>NUCLEOTIDE SEQUENCE</scope>
    <source>
        <strain evidence="1">Expedition CK06-06</strain>
    </source>
</reference>
<proteinExistence type="predicted"/>
<sequence>MGKKKAKSGSVEDMIAKAFGDDILTSGHDVLNKVNIVDFTPLLFISIPPQLFQKPHFVTVKKRNELIVLLSVNFHTRFN</sequence>
<organism evidence="1">
    <name type="scientific">marine sediment metagenome</name>
    <dbReference type="NCBI Taxonomy" id="412755"/>
    <lineage>
        <taxon>unclassified sequences</taxon>
        <taxon>metagenomes</taxon>
        <taxon>ecological metagenomes</taxon>
    </lineage>
</organism>
<dbReference type="EMBL" id="BARV01034543">
    <property type="protein sequence ID" value="GAI58923.1"/>
    <property type="molecule type" value="Genomic_DNA"/>
</dbReference>
<comment type="caution">
    <text evidence="1">The sequence shown here is derived from an EMBL/GenBank/DDBJ whole genome shotgun (WGS) entry which is preliminary data.</text>
</comment>
<evidence type="ECO:0000313" key="1">
    <source>
        <dbReference type="EMBL" id="GAI58923.1"/>
    </source>
</evidence>
<protein>
    <submittedName>
        <fullName evidence="1">Uncharacterized protein</fullName>
    </submittedName>
</protein>
<gene>
    <name evidence="1" type="ORF">S06H3_54070</name>
</gene>